<keyword evidence="6 8" id="KW-1133">Transmembrane helix</keyword>
<feature type="transmembrane region" description="Helical" evidence="8">
    <location>
        <begin position="12"/>
        <end position="36"/>
    </location>
</feature>
<dbReference type="RefSeq" id="WP_215583627.1">
    <property type="nucleotide sequence ID" value="NZ_CP073754.1"/>
</dbReference>
<dbReference type="PANTHER" id="PTHR33908:SF11">
    <property type="entry name" value="MEMBRANE PROTEIN"/>
    <property type="match status" value="1"/>
</dbReference>
<feature type="transmembrane region" description="Helical" evidence="8">
    <location>
        <begin position="284"/>
        <end position="303"/>
    </location>
</feature>
<organism evidence="10 11">
    <name type="scientific">Methylomonas paludis</name>
    <dbReference type="NCBI Taxonomy" id="1173101"/>
    <lineage>
        <taxon>Bacteria</taxon>
        <taxon>Pseudomonadati</taxon>
        <taxon>Pseudomonadota</taxon>
        <taxon>Gammaproteobacteria</taxon>
        <taxon>Methylococcales</taxon>
        <taxon>Methylococcaceae</taxon>
        <taxon>Methylomonas</taxon>
    </lineage>
</organism>
<gene>
    <name evidence="10" type="ORF">KEF85_05145</name>
</gene>
<evidence type="ECO:0000256" key="8">
    <source>
        <dbReference type="SAM" id="Phobius"/>
    </source>
</evidence>
<dbReference type="PANTHER" id="PTHR33908">
    <property type="entry name" value="MANNOSYLTRANSFERASE YKCB-RELATED"/>
    <property type="match status" value="1"/>
</dbReference>
<evidence type="ECO:0000313" key="11">
    <source>
        <dbReference type="Proteomes" id="UP000676649"/>
    </source>
</evidence>
<evidence type="ECO:0000313" key="10">
    <source>
        <dbReference type="EMBL" id="QWF71852.1"/>
    </source>
</evidence>
<sequence length="504" mass="57462">MLEKLLRWLNENIVLVLSGLMLLRIGFLFGNGLGLIGDESYYWDWSRQPDWCYYSKPPMVAWLIGLSTWLFGDNTVAVRLPAVVLGTVFLAYFQALAQACYGKRAAAFALLLMLATPDNVVANLVMTIDPPLYCFWIISLYYLHKALFQRQTRAWLWAGCAAGLALLSKQVAIALPIMLLLFIGLDRQRYHYLKREFWLYLAPIILALLPILIWNHLHDWIMFAHSKSHFTGKPAGAGTSIWKYTRDFFVYQILLISPLIFGLVIAVSLKNLTAYRHLAAQEQFLTLMGPVLLLGVLVLSFIQKVQGNWPMPFYFSALILLAGYWQQGHRQKLFHYALLSAYLMVAATYLLPGILAAFDLQNTKLDPTKRFKYWPQLAENVQQARLAVPGLEQRFMVVVGHRNLASELAFYLPDHPKMYRYGNDGAMSQYDLWPGPQQFNGANGMILSYGLKQVPEPVNTAFGHVRFIAEIANPKNPQMPYYLFWGENLQHWPVAAGGKANQEE</sequence>
<evidence type="ECO:0000256" key="5">
    <source>
        <dbReference type="ARBA" id="ARBA00022692"/>
    </source>
</evidence>
<comment type="subcellular location">
    <subcellularLocation>
        <location evidence="1">Cell membrane</location>
        <topology evidence="1">Multi-pass membrane protein</topology>
    </subcellularLocation>
</comment>
<dbReference type="GO" id="GO:0016763">
    <property type="term" value="F:pentosyltransferase activity"/>
    <property type="evidence" value="ECO:0007669"/>
    <property type="project" value="TreeGrafter"/>
</dbReference>
<keyword evidence="4" id="KW-0808">Transferase</keyword>
<protein>
    <submittedName>
        <fullName evidence="10">Glycosyltransferase family 39 protein</fullName>
    </submittedName>
</protein>
<proteinExistence type="predicted"/>
<keyword evidence="7 8" id="KW-0472">Membrane</keyword>
<keyword evidence="5 8" id="KW-0812">Transmembrane</keyword>
<feature type="transmembrane region" description="Helical" evidence="8">
    <location>
        <begin position="120"/>
        <end position="143"/>
    </location>
</feature>
<dbReference type="GO" id="GO:0005886">
    <property type="term" value="C:plasma membrane"/>
    <property type="evidence" value="ECO:0007669"/>
    <property type="project" value="UniProtKB-SubCell"/>
</dbReference>
<feature type="transmembrane region" description="Helical" evidence="8">
    <location>
        <begin position="197"/>
        <end position="217"/>
    </location>
</feature>
<accession>A0A975RA75</accession>
<reference evidence="10" key="1">
    <citation type="submission" date="2021-04" db="EMBL/GenBank/DDBJ databases">
        <title>Draft genome sequence data of methanotrophic Methylovulum sp. strain S1L and Methylomonas sp. strain S2AM isolated from boreal lake water columns.</title>
        <authorList>
            <person name="Rissanen A.J."/>
            <person name="Mangayil R."/>
            <person name="Svenning M.M."/>
            <person name="Khanongnuch R."/>
        </authorList>
    </citation>
    <scope>NUCLEOTIDE SEQUENCE</scope>
    <source>
        <strain evidence="10">S2AM</strain>
    </source>
</reference>
<feature type="transmembrane region" description="Helical" evidence="8">
    <location>
        <begin position="337"/>
        <end position="358"/>
    </location>
</feature>
<dbReference type="GO" id="GO:0009103">
    <property type="term" value="P:lipopolysaccharide biosynthetic process"/>
    <property type="evidence" value="ECO:0007669"/>
    <property type="project" value="UniProtKB-ARBA"/>
</dbReference>
<dbReference type="Proteomes" id="UP000676649">
    <property type="component" value="Chromosome"/>
</dbReference>
<dbReference type="Pfam" id="PF13231">
    <property type="entry name" value="PMT_2"/>
    <property type="match status" value="1"/>
</dbReference>
<feature type="domain" description="Glycosyltransferase RgtA/B/C/D-like" evidence="9">
    <location>
        <begin position="55"/>
        <end position="214"/>
    </location>
</feature>
<keyword evidence="3" id="KW-0328">Glycosyltransferase</keyword>
<dbReference type="AlphaFoldDB" id="A0A975RA75"/>
<dbReference type="InterPro" id="IPR038731">
    <property type="entry name" value="RgtA/B/C-like"/>
</dbReference>
<keyword evidence="2" id="KW-1003">Cell membrane</keyword>
<dbReference type="EMBL" id="CP073754">
    <property type="protein sequence ID" value="QWF71852.1"/>
    <property type="molecule type" value="Genomic_DNA"/>
</dbReference>
<evidence type="ECO:0000256" key="7">
    <source>
        <dbReference type="ARBA" id="ARBA00023136"/>
    </source>
</evidence>
<feature type="transmembrane region" description="Helical" evidence="8">
    <location>
        <begin position="155"/>
        <end position="185"/>
    </location>
</feature>
<feature type="transmembrane region" description="Helical" evidence="8">
    <location>
        <begin position="76"/>
        <end position="99"/>
    </location>
</feature>
<evidence type="ECO:0000256" key="6">
    <source>
        <dbReference type="ARBA" id="ARBA00022989"/>
    </source>
</evidence>
<dbReference type="InterPro" id="IPR050297">
    <property type="entry name" value="LipidA_mod_glycosyltrf_83"/>
</dbReference>
<evidence type="ECO:0000256" key="2">
    <source>
        <dbReference type="ARBA" id="ARBA00022475"/>
    </source>
</evidence>
<evidence type="ECO:0000259" key="9">
    <source>
        <dbReference type="Pfam" id="PF13231"/>
    </source>
</evidence>
<evidence type="ECO:0000256" key="4">
    <source>
        <dbReference type="ARBA" id="ARBA00022679"/>
    </source>
</evidence>
<dbReference type="KEGG" id="mpad:KEF85_05145"/>
<evidence type="ECO:0000256" key="3">
    <source>
        <dbReference type="ARBA" id="ARBA00022676"/>
    </source>
</evidence>
<keyword evidence="11" id="KW-1185">Reference proteome</keyword>
<name>A0A975RA75_9GAMM</name>
<feature type="transmembrane region" description="Helical" evidence="8">
    <location>
        <begin position="249"/>
        <end position="272"/>
    </location>
</feature>
<evidence type="ECO:0000256" key="1">
    <source>
        <dbReference type="ARBA" id="ARBA00004651"/>
    </source>
</evidence>
<feature type="transmembrane region" description="Helical" evidence="8">
    <location>
        <begin position="309"/>
        <end position="325"/>
    </location>
</feature>